<evidence type="ECO:0000256" key="9">
    <source>
        <dbReference type="ARBA" id="ARBA00023242"/>
    </source>
</evidence>
<evidence type="ECO:0000259" key="11">
    <source>
        <dbReference type="Pfam" id="PF05699"/>
    </source>
</evidence>
<keyword evidence="4" id="KW-0863">Zinc-finger</keyword>
<dbReference type="Proteomes" id="UP000247702">
    <property type="component" value="Unassembled WGS sequence"/>
</dbReference>
<evidence type="ECO:0000256" key="7">
    <source>
        <dbReference type="ARBA" id="ARBA00023125"/>
    </source>
</evidence>
<dbReference type="EMBL" id="BEXD01001346">
    <property type="protein sequence ID" value="GBB93663.1"/>
    <property type="molecule type" value="Genomic_DNA"/>
</dbReference>
<dbReference type="GO" id="GO:0003677">
    <property type="term" value="F:DNA binding"/>
    <property type="evidence" value="ECO:0007669"/>
    <property type="project" value="UniProtKB-KW"/>
</dbReference>
<evidence type="ECO:0000256" key="5">
    <source>
        <dbReference type="ARBA" id="ARBA00022833"/>
    </source>
</evidence>
<evidence type="ECO:0000313" key="13">
    <source>
        <dbReference type="EMBL" id="GBB93663.1"/>
    </source>
</evidence>
<protein>
    <recommendedName>
        <fullName evidence="15">BED-type domain-containing protein</fullName>
    </recommendedName>
</protein>
<dbReference type="GO" id="GO:0008270">
    <property type="term" value="F:zinc ion binding"/>
    <property type="evidence" value="ECO:0007669"/>
    <property type="project" value="UniProtKB-KW"/>
</dbReference>
<evidence type="ECO:0000259" key="10">
    <source>
        <dbReference type="Pfam" id="PF02892"/>
    </source>
</evidence>
<keyword evidence="14" id="KW-1185">Reference proteome</keyword>
<dbReference type="InterPro" id="IPR008906">
    <property type="entry name" value="HATC_C_dom"/>
</dbReference>
<dbReference type="InterPro" id="IPR012337">
    <property type="entry name" value="RNaseH-like_sf"/>
</dbReference>
<evidence type="ECO:0000256" key="3">
    <source>
        <dbReference type="ARBA" id="ARBA00022723"/>
    </source>
</evidence>
<evidence type="ECO:0008006" key="15">
    <source>
        <dbReference type="Google" id="ProtNLM"/>
    </source>
</evidence>
<dbReference type="PANTHER" id="PTHR46481">
    <property type="entry name" value="ZINC FINGER BED DOMAIN-CONTAINING PROTEIN 4"/>
    <property type="match status" value="1"/>
</dbReference>
<reference evidence="13 14" key="1">
    <citation type="submission" date="2017-11" db="EMBL/GenBank/DDBJ databases">
        <title>The genome of Rhizophagus clarus HR1 reveals common genetic basis of auxotrophy among arbuscular mycorrhizal fungi.</title>
        <authorList>
            <person name="Kobayashi Y."/>
        </authorList>
    </citation>
    <scope>NUCLEOTIDE SEQUENCE [LARGE SCALE GENOMIC DNA]</scope>
    <source>
        <strain evidence="13 14">HR1</strain>
    </source>
</reference>
<dbReference type="InterPro" id="IPR052035">
    <property type="entry name" value="ZnF_BED_domain_contain"/>
</dbReference>
<dbReference type="GO" id="GO:0046983">
    <property type="term" value="F:protein dimerization activity"/>
    <property type="evidence" value="ECO:0007669"/>
    <property type="project" value="InterPro"/>
</dbReference>
<comment type="subunit">
    <text evidence="2">Homodimer.</text>
</comment>
<evidence type="ECO:0000256" key="2">
    <source>
        <dbReference type="ARBA" id="ARBA00011738"/>
    </source>
</evidence>
<dbReference type="InterPro" id="IPR025525">
    <property type="entry name" value="hAT-like_transposase_RNase-H"/>
</dbReference>
<dbReference type="GO" id="GO:0005634">
    <property type="term" value="C:nucleus"/>
    <property type="evidence" value="ECO:0007669"/>
    <property type="project" value="UniProtKB-SubCell"/>
</dbReference>
<keyword evidence="8" id="KW-0804">Transcription</keyword>
<dbReference type="Pfam" id="PF05699">
    <property type="entry name" value="Dimer_Tnp_hAT"/>
    <property type="match status" value="1"/>
</dbReference>
<dbReference type="Pfam" id="PF02892">
    <property type="entry name" value="zf-BED"/>
    <property type="match status" value="1"/>
</dbReference>
<evidence type="ECO:0000256" key="4">
    <source>
        <dbReference type="ARBA" id="ARBA00022771"/>
    </source>
</evidence>
<organism evidence="13 14">
    <name type="scientific">Rhizophagus clarus</name>
    <dbReference type="NCBI Taxonomy" id="94130"/>
    <lineage>
        <taxon>Eukaryota</taxon>
        <taxon>Fungi</taxon>
        <taxon>Fungi incertae sedis</taxon>
        <taxon>Mucoromycota</taxon>
        <taxon>Glomeromycotina</taxon>
        <taxon>Glomeromycetes</taxon>
        <taxon>Glomerales</taxon>
        <taxon>Glomeraceae</taxon>
        <taxon>Rhizophagus</taxon>
    </lineage>
</organism>
<accession>A0A2Z6QTF6</accession>
<dbReference type="SUPFAM" id="SSF53098">
    <property type="entry name" value="Ribonuclease H-like"/>
    <property type="match status" value="1"/>
</dbReference>
<feature type="domain" description="BED-type" evidence="10">
    <location>
        <begin position="60"/>
        <end position="101"/>
    </location>
</feature>
<dbReference type="InterPro" id="IPR003656">
    <property type="entry name" value="Znf_BED"/>
</dbReference>
<name>A0A2Z6QTF6_9GLOM</name>
<feature type="domain" description="HAT C-terminal dimerisation" evidence="11">
    <location>
        <begin position="488"/>
        <end position="565"/>
    </location>
</feature>
<keyword evidence="5" id="KW-0862">Zinc</keyword>
<keyword evidence="9" id="KW-0539">Nucleus</keyword>
<evidence type="ECO:0000256" key="1">
    <source>
        <dbReference type="ARBA" id="ARBA00004123"/>
    </source>
</evidence>
<dbReference type="SUPFAM" id="SSF140996">
    <property type="entry name" value="Hermes dimerisation domain"/>
    <property type="match status" value="1"/>
</dbReference>
<dbReference type="AlphaFoldDB" id="A0A2Z6QTF6"/>
<feature type="domain" description="hAT-like transposase RNase-H fold" evidence="12">
    <location>
        <begin position="367"/>
        <end position="438"/>
    </location>
</feature>
<keyword evidence="6" id="KW-0805">Transcription regulation</keyword>
<evidence type="ECO:0000259" key="12">
    <source>
        <dbReference type="Pfam" id="PF14372"/>
    </source>
</evidence>
<evidence type="ECO:0000256" key="6">
    <source>
        <dbReference type="ARBA" id="ARBA00023015"/>
    </source>
</evidence>
<proteinExistence type="predicted"/>
<evidence type="ECO:0000256" key="8">
    <source>
        <dbReference type="ARBA" id="ARBA00023163"/>
    </source>
</evidence>
<dbReference type="PANTHER" id="PTHR46481:SF10">
    <property type="entry name" value="ZINC FINGER BED DOMAIN-CONTAINING PROTEIN 39"/>
    <property type="match status" value="1"/>
</dbReference>
<evidence type="ECO:0000313" key="14">
    <source>
        <dbReference type="Proteomes" id="UP000247702"/>
    </source>
</evidence>
<keyword evidence="3" id="KW-0479">Metal-binding</keyword>
<keyword evidence="7" id="KW-0238">DNA-binding</keyword>
<sequence length="625" mass="72066">MHQFYFKSILIFFIFKKKKKIFCIKPEKGWEDTINPDESVSQVLNKNSEVDSEASTLSGSSVWLFFDKNPDSAPGYNVCKECSAKYKLSSSVTTLRKHLEKHRFKVPTKKQVVETKKKEPFKEDEQKKHDEYLVRWLICDLQPFTVVDNYYFREFINFFCPRYVIPDRHKAKDLIIESFNNQRSQIKSELHKIPGRFSLTADIWTSSVNQDVFLGLTIHYIDSNWRLCNFLLDIIPFTISHTGINISQEITRVLEEFGISNKIIALTTDNESAMLVCGREMASAFEDDFLTLTFSHYRCAAHILNLGILKLAFYMLKRLKELEPALTLLAADNELVKSLYPSDEDWSTIKNTILLLEPLEKATVYLSASSYPTIGEIRLVYSGIQSHLERFKNDNDFKQKEMATSIFEKIDEYWAIMDKYSITSAILDPRNKLSIFTDELEPRQHIQNIYKIYKERSSSFRPLLETRQTESNEFIPTDFSITESEKSELDRYLALPNEEEIEPLLWWHAHANEFPIISDMARDFLSIQATSVALEQAFSVAGNTITKTRNRLHPETARACLCAAQLVYHTKSVQVGSSQFKLVQVGSSRLKSVQVGSSQFKSVQVSSSWLELEPVQAALHSKSVI</sequence>
<dbReference type="Pfam" id="PF14372">
    <property type="entry name" value="hAT-like_RNase-H"/>
    <property type="match status" value="1"/>
</dbReference>
<comment type="caution">
    <text evidence="13">The sequence shown here is derived from an EMBL/GenBank/DDBJ whole genome shotgun (WGS) entry which is preliminary data.</text>
</comment>
<gene>
    <name evidence="13" type="ORF">RclHR1_22090001</name>
</gene>
<comment type="subcellular location">
    <subcellularLocation>
        <location evidence="1">Nucleus</location>
    </subcellularLocation>
</comment>